<dbReference type="AlphaFoldDB" id="A0A4R3J8R3"/>
<evidence type="ECO:0000256" key="4">
    <source>
        <dbReference type="ARBA" id="ARBA00022729"/>
    </source>
</evidence>
<accession>A0A4R3J8R3</accession>
<dbReference type="PANTHER" id="PTHR34296">
    <property type="entry name" value="TRANSCRIPTIONAL ACTIVATOR PROTEIN MED"/>
    <property type="match status" value="1"/>
</dbReference>
<dbReference type="PROSITE" id="PS51257">
    <property type="entry name" value="PROKAR_LIPOPROTEIN"/>
    <property type="match status" value="1"/>
</dbReference>
<keyword evidence="5" id="KW-0472">Membrane</keyword>
<name>A0A4R3J8R3_9FIRM</name>
<evidence type="ECO:0000256" key="6">
    <source>
        <dbReference type="ARBA" id="ARBA00023288"/>
    </source>
</evidence>
<evidence type="ECO:0000256" key="1">
    <source>
        <dbReference type="ARBA" id="ARBA00004193"/>
    </source>
</evidence>
<gene>
    <name evidence="10" type="ORF">EDD74_1335</name>
    <name evidence="9" type="ORF">FAEUMB_30130</name>
</gene>
<evidence type="ECO:0000259" key="8">
    <source>
        <dbReference type="Pfam" id="PF02608"/>
    </source>
</evidence>
<evidence type="ECO:0000313" key="11">
    <source>
        <dbReference type="Proteomes" id="UP000294613"/>
    </source>
</evidence>
<dbReference type="Proteomes" id="UP000702954">
    <property type="component" value="Unassembled WGS sequence"/>
</dbReference>
<evidence type="ECO:0000313" key="9">
    <source>
        <dbReference type="EMBL" id="GBU06472.1"/>
    </source>
</evidence>
<keyword evidence="12" id="KW-1185">Reference proteome</keyword>
<feature type="chain" id="PRO_5038816807" evidence="7">
    <location>
        <begin position="22"/>
        <end position="361"/>
    </location>
</feature>
<keyword evidence="6" id="KW-0449">Lipoprotein</keyword>
<feature type="signal peptide" evidence="7">
    <location>
        <begin position="1"/>
        <end position="21"/>
    </location>
</feature>
<comment type="caution">
    <text evidence="10">The sequence shown here is derived from an EMBL/GenBank/DDBJ whole genome shotgun (WGS) entry which is preliminary data.</text>
</comment>
<dbReference type="SUPFAM" id="SSF53822">
    <property type="entry name" value="Periplasmic binding protein-like I"/>
    <property type="match status" value="1"/>
</dbReference>
<feature type="domain" description="ABC transporter substrate-binding protein PnrA-like" evidence="8">
    <location>
        <begin position="45"/>
        <end position="347"/>
    </location>
</feature>
<evidence type="ECO:0000256" key="7">
    <source>
        <dbReference type="SAM" id="SignalP"/>
    </source>
</evidence>
<dbReference type="PANTHER" id="PTHR34296:SF2">
    <property type="entry name" value="ABC TRANSPORTER GUANOSINE-BINDING PROTEIN NUPN"/>
    <property type="match status" value="1"/>
</dbReference>
<dbReference type="GeneID" id="97507333"/>
<proteinExistence type="inferred from homology"/>
<dbReference type="InterPro" id="IPR003760">
    <property type="entry name" value="PnrA-like"/>
</dbReference>
<dbReference type="GO" id="GO:0005886">
    <property type="term" value="C:plasma membrane"/>
    <property type="evidence" value="ECO:0007669"/>
    <property type="project" value="UniProtKB-SubCell"/>
</dbReference>
<dbReference type="Gene3D" id="3.40.50.2300">
    <property type="match status" value="2"/>
</dbReference>
<keyword evidence="4 7" id="KW-0732">Signal</keyword>
<dbReference type="Proteomes" id="UP000294613">
    <property type="component" value="Unassembled WGS sequence"/>
</dbReference>
<evidence type="ECO:0000313" key="12">
    <source>
        <dbReference type="Proteomes" id="UP000702954"/>
    </source>
</evidence>
<comment type="similarity">
    <text evidence="2">Belongs to the BMP lipoprotein family.</text>
</comment>
<evidence type="ECO:0000256" key="3">
    <source>
        <dbReference type="ARBA" id="ARBA00022475"/>
    </source>
</evidence>
<evidence type="ECO:0000256" key="5">
    <source>
        <dbReference type="ARBA" id="ARBA00023136"/>
    </source>
</evidence>
<comment type="subcellular location">
    <subcellularLocation>
        <location evidence="1">Cell membrane</location>
        <topology evidence="1">Lipid-anchor</topology>
    </subcellularLocation>
</comment>
<dbReference type="EMBL" id="BHEO01000008">
    <property type="protein sequence ID" value="GBU06472.1"/>
    <property type="molecule type" value="Genomic_DNA"/>
</dbReference>
<reference evidence="9 12" key="1">
    <citation type="journal article" date="2018" name="Int. J. Syst. Evol. Microbiol.">
        <title>Draft Genome Sequence of Faecalimonas umbilicata JCM 30896T, an Acetate-Producing Bacterium Isolated from Human Feces.</title>
        <authorList>
            <person name="Sakamoto M."/>
            <person name="Ikeyama N."/>
            <person name="Yuki M."/>
            <person name="Ohkuma M."/>
        </authorList>
    </citation>
    <scope>NUCLEOTIDE SEQUENCE [LARGE SCALE GENOMIC DNA]</scope>
    <source>
        <strain evidence="9 12">EGH7</strain>
    </source>
</reference>
<reference evidence="10 11" key="2">
    <citation type="submission" date="2019-03" db="EMBL/GenBank/DDBJ databases">
        <title>Genomic Encyclopedia of Type Strains, Phase IV (KMG-IV): sequencing the most valuable type-strain genomes for metagenomic binning, comparative biology and taxonomic classification.</title>
        <authorList>
            <person name="Goeker M."/>
        </authorList>
    </citation>
    <scope>NUCLEOTIDE SEQUENCE [LARGE SCALE GENOMIC DNA]</scope>
    <source>
        <strain evidence="10 11">DSM 103426</strain>
    </source>
</reference>
<dbReference type="InterPro" id="IPR050957">
    <property type="entry name" value="BMP_lipoprotein"/>
</dbReference>
<sequence length="361" mass="38602">MKKKSVAVGLAMVMMASVIFSGCGNAEKDSKKEAKDSAGKVGCILGVGGLGDQAFNDLIYEGLEKAKEELNIDFDYAEPTQVSEFELMMRDMASSGEYGAIICVGFDQTDALSKVAPEFPDQQFAFIDGTLEAENVVNYAAKEEEGAFLAGALAGLMKKDAAAYGVEDNDTIGFIAALETPILLKWNSGYMAGAQYVNPKINCLSDFVAGDNPFGDTTTAKEIAISQKNQGADIIFHAAGGAGLGVFDAAKEYDFYAIGCNSNQNTVNPEHIVASILKRVDTASYDIAKSAIIDKDLAVGTTVSLGLSDEGMDYTLEESKVPVSEEDIQILDEIKQKIVDGEIKVPSTIEDAKKFVKENQY</sequence>
<dbReference type="RefSeq" id="WP_009262158.1">
    <property type="nucleotide sequence ID" value="NZ_AP031411.1"/>
</dbReference>
<dbReference type="InterPro" id="IPR028082">
    <property type="entry name" value="Peripla_BP_I"/>
</dbReference>
<protein>
    <submittedName>
        <fullName evidence="9">BMP family ABC transporter substrate-binding protein</fullName>
    </submittedName>
    <submittedName>
        <fullName evidence="10">Nucleoside-binding protein</fullName>
    </submittedName>
</protein>
<dbReference type="EMBL" id="SLZV01000033">
    <property type="protein sequence ID" value="TCS62238.1"/>
    <property type="molecule type" value="Genomic_DNA"/>
</dbReference>
<keyword evidence="3" id="KW-1003">Cell membrane</keyword>
<evidence type="ECO:0000256" key="2">
    <source>
        <dbReference type="ARBA" id="ARBA00008610"/>
    </source>
</evidence>
<organism evidence="10 11">
    <name type="scientific">Faecalimonas umbilicata</name>
    <dbReference type="NCBI Taxonomy" id="1912855"/>
    <lineage>
        <taxon>Bacteria</taxon>
        <taxon>Bacillati</taxon>
        <taxon>Bacillota</taxon>
        <taxon>Clostridia</taxon>
        <taxon>Lachnospirales</taxon>
        <taxon>Lachnospiraceae</taxon>
        <taxon>Faecalimonas</taxon>
    </lineage>
</organism>
<dbReference type="Pfam" id="PF02608">
    <property type="entry name" value="Bmp"/>
    <property type="match status" value="1"/>
</dbReference>
<evidence type="ECO:0000313" key="10">
    <source>
        <dbReference type="EMBL" id="TCS62238.1"/>
    </source>
</evidence>